<dbReference type="Pfam" id="PF11011">
    <property type="entry name" value="DUF2849"/>
    <property type="match status" value="1"/>
</dbReference>
<evidence type="ECO:0000313" key="3">
    <source>
        <dbReference type="Proteomes" id="UP001549313"/>
    </source>
</evidence>
<feature type="region of interest" description="Disordered" evidence="1">
    <location>
        <begin position="74"/>
        <end position="95"/>
    </location>
</feature>
<dbReference type="Proteomes" id="UP001549313">
    <property type="component" value="Unassembled WGS sequence"/>
</dbReference>
<keyword evidence="3" id="KW-1185">Reference proteome</keyword>
<organism evidence="2 3">
    <name type="scientific">Brevundimonas faecalis</name>
    <dbReference type="NCBI Taxonomy" id="947378"/>
    <lineage>
        <taxon>Bacteria</taxon>
        <taxon>Pseudomonadati</taxon>
        <taxon>Pseudomonadota</taxon>
        <taxon>Alphaproteobacteria</taxon>
        <taxon>Caulobacterales</taxon>
        <taxon>Caulobacteraceae</taxon>
        <taxon>Brevundimonas</taxon>
    </lineage>
</organism>
<name>A0ABV2RAT1_9CAUL</name>
<evidence type="ECO:0000256" key="1">
    <source>
        <dbReference type="SAM" id="MobiDB-lite"/>
    </source>
</evidence>
<accession>A0ABV2RAT1</accession>
<dbReference type="EMBL" id="JBEPTF010000001">
    <property type="protein sequence ID" value="MET4683515.1"/>
    <property type="molecule type" value="Genomic_DNA"/>
</dbReference>
<protein>
    <recommendedName>
        <fullName evidence="4">DUF2849 domain-containing protein</fullName>
    </recommendedName>
</protein>
<evidence type="ECO:0008006" key="4">
    <source>
        <dbReference type="Google" id="ProtNLM"/>
    </source>
</evidence>
<gene>
    <name evidence="2" type="ORF">ABIE19_001424</name>
</gene>
<sequence length="95" mass="10086">MKLLTANRLNDGRVVYLGEADAPVDAIEAARVLDAEAAETALASALARPALFVNPYLIEVEGRAPSGRDRLKERIRSAGPTVGHSLKAASRSEFA</sequence>
<comment type="caution">
    <text evidence="2">The sequence shown here is derived from an EMBL/GenBank/DDBJ whole genome shotgun (WGS) entry which is preliminary data.</text>
</comment>
<dbReference type="InterPro" id="IPR021270">
    <property type="entry name" value="DUF2849"/>
</dbReference>
<reference evidence="2 3" key="1">
    <citation type="submission" date="2024-06" db="EMBL/GenBank/DDBJ databases">
        <title>Sorghum-associated microbial communities from plants grown in Nebraska, USA.</title>
        <authorList>
            <person name="Schachtman D."/>
        </authorList>
    </citation>
    <scope>NUCLEOTIDE SEQUENCE [LARGE SCALE GENOMIC DNA]</scope>
    <source>
        <strain evidence="2 3">2814</strain>
    </source>
</reference>
<evidence type="ECO:0000313" key="2">
    <source>
        <dbReference type="EMBL" id="MET4683515.1"/>
    </source>
</evidence>
<proteinExistence type="predicted"/>
<dbReference type="RefSeq" id="WP_354088433.1">
    <property type="nucleotide sequence ID" value="NZ_JBEPTF010000001.1"/>
</dbReference>